<evidence type="ECO:0000256" key="4">
    <source>
        <dbReference type="ARBA" id="ARBA00022723"/>
    </source>
</evidence>
<dbReference type="InterPro" id="IPR023198">
    <property type="entry name" value="PGP-like_dom2"/>
</dbReference>
<dbReference type="SFLD" id="SFLDG01129">
    <property type="entry name" value="C1.5:_HAD__Beta-PGM__Phosphata"/>
    <property type="match status" value="1"/>
</dbReference>
<evidence type="ECO:0000256" key="9">
    <source>
        <dbReference type="ARBA" id="ARBA00044968"/>
    </source>
</evidence>
<evidence type="ECO:0000256" key="2">
    <source>
        <dbReference type="ARBA" id="ARBA00006171"/>
    </source>
</evidence>
<dbReference type="Gene3D" id="1.10.150.240">
    <property type="entry name" value="Putative phosphatase, domain 2"/>
    <property type="match status" value="1"/>
</dbReference>
<dbReference type="InterPro" id="IPR051600">
    <property type="entry name" value="Beta-PGM-like"/>
</dbReference>
<dbReference type="InterPro" id="IPR023214">
    <property type="entry name" value="HAD_sf"/>
</dbReference>
<dbReference type="SFLD" id="SFLDS00003">
    <property type="entry name" value="Haloacid_Dehalogenase"/>
    <property type="match status" value="1"/>
</dbReference>
<keyword evidence="12" id="KW-1185">Reference proteome</keyword>
<reference evidence="11 12" key="1">
    <citation type="submission" date="2024-06" db="EMBL/GenBank/DDBJ databases">
        <title>The Natural Products Discovery Center: Release of the First 8490 Sequenced Strains for Exploring Actinobacteria Biosynthetic Diversity.</title>
        <authorList>
            <person name="Kalkreuter E."/>
            <person name="Kautsar S.A."/>
            <person name="Yang D."/>
            <person name="Bader C.D."/>
            <person name="Teijaro C.N."/>
            <person name="Fluegel L."/>
            <person name="Davis C.M."/>
            <person name="Simpson J.R."/>
            <person name="Lauterbach L."/>
            <person name="Steele A.D."/>
            <person name="Gui C."/>
            <person name="Meng S."/>
            <person name="Li G."/>
            <person name="Viehrig K."/>
            <person name="Ye F."/>
            <person name="Su P."/>
            <person name="Kiefer A.F."/>
            <person name="Nichols A."/>
            <person name="Cepeda A.J."/>
            <person name="Yan W."/>
            <person name="Fan B."/>
            <person name="Jiang Y."/>
            <person name="Adhikari A."/>
            <person name="Zheng C.-J."/>
            <person name="Schuster L."/>
            <person name="Cowan T.M."/>
            <person name="Smanski M.J."/>
            <person name="Chevrette M.G."/>
            <person name="De Carvalho L.P.S."/>
            <person name="Shen B."/>
        </authorList>
    </citation>
    <scope>NUCLEOTIDE SEQUENCE [LARGE SCALE GENOMIC DNA]</scope>
    <source>
        <strain evidence="11 12">NPDC050403</strain>
    </source>
</reference>
<organism evidence="11 12">
    <name type="scientific">Nocardia aurea</name>
    <dbReference type="NCBI Taxonomy" id="2144174"/>
    <lineage>
        <taxon>Bacteria</taxon>
        <taxon>Bacillati</taxon>
        <taxon>Actinomycetota</taxon>
        <taxon>Actinomycetes</taxon>
        <taxon>Mycobacteriales</taxon>
        <taxon>Nocardiaceae</taxon>
        <taxon>Nocardia</taxon>
    </lineage>
</organism>
<keyword evidence="6" id="KW-0413">Isomerase</keyword>
<accession>A0ABV3FT72</accession>
<dbReference type="NCBIfam" id="TIGR02009">
    <property type="entry name" value="PGMB-YQAB-SF"/>
    <property type="match status" value="1"/>
</dbReference>
<protein>
    <recommendedName>
        <fullName evidence="10">Beta-phosphoglucomutase</fullName>
        <ecNumber evidence="9">5.4.2.6</ecNumber>
    </recommendedName>
</protein>
<dbReference type="InterPro" id="IPR036412">
    <property type="entry name" value="HAD-like_sf"/>
</dbReference>
<proteinExistence type="inferred from homology"/>
<dbReference type="GO" id="GO:0016787">
    <property type="term" value="F:hydrolase activity"/>
    <property type="evidence" value="ECO:0007669"/>
    <property type="project" value="UniProtKB-KW"/>
</dbReference>
<dbReference type="InterPro" id="IPR006439">
    <property type="entry name" value="HAD-SF_hydro_IA"/>
</dbReference>
<dbReference type="Gene3D" id="3.40.50.1000">
    <property type="entry name" value="HAD superfamily/HAD-like"/>
    <property type="match status" value="1"/>
</dbReference>
<comment type="cofactor">
    <cofactor evidence="1">
        <name>Mg(2+)</name>
        <dbReference type="ChEBI" id="CHEBI:18420"/>
    </cofactor>
</comment>
<keyword evidence="11" id="KW-0378">Hydrolase</keyword>
<dbReference type="EMBL" id="JBFAKC010000005">
    <property type="protein sequence ID" value="MEV0708625.1"/>
    <property type="molecule type" value="Genomic_DNA"/>
</dbReference>
<dbReference type="PANTHER" id="PTHR46193:SF18">
    <property type="entry name" value="HEXITOL PHOSPHATASE B"/>
    <property type="match status" value="1"/>
</dbReference>
<dbReference type="EC" id="5.4.2.6" evidence="9"/>
<keyword evidence="3" id="KW-0597">Phosphoprotein</keyword>
<dbReference type="SUPFAM" id="SSF56784">
    <property type="entry name" value="HAD-like"/>
    <property type="match status" value="1"/>
</dbReference>
<dbReference type="Pfam" id="PF00702">
    <property type="entry name" value="Hydrolase"/>
    <property type="match status" value="1"/>
</dbReference>
<evidence type="ECO:0000256" key="5">
    <source>
        <dbReference type="ARBA" id="ARBA00022842"/>
    </source>
</evidence>
<evidence type="ECO:0000256" key="10">
    <source>
        <dbReference type="ARBA" id="ARBA00044991"/>
    </source>
</evidence>
<dbReference type="InterPro" id="IPR010976">
    <property type="entry name" value="B-phosphoglucomutase_hydrolase"/>
</dbReference>
<keyword evidence="4" id="KW-0479">Metal-binding</keyword>
<evidence type="ECO:0000256" key="3">
    <source>
        <dbReference type="ARBA" id="ARBA00022553"/>
    </source>
</evidence>
<dbReference type="NCBIfam" id="TIGR01509">
    <property type="entry name" value="HAD-SF-IA-v3"/>
    <property type="match status" value="1"/>
</dbReference>
<sequence>MGLPDSVTAVLFDLDGVLTSTAVLHRRAWKQIFDSYLADHAGPDERPFDERDYLEYVDGRPRQEGVRAFLVSRDITLPDGDPGDPADALTVYGLGNRKNQVLLAIIENEGVQAYPGSVAYVRAVRDQGLRVGVVTSSANAEAVLAATGLDRFVDVRVDGATIAARGLRGKPEPDSFLAAAEQLGVRPEHAAVFEDAISGVRAGRAGRFGYVVGVDRVRDSEHARALLEVGADIVIPDLSSLRATR</sequence>
<gene>
    <name evidence="11" type="ORF">AB0I48_13755</name>
</gene>
<evidence type="ECO:0000313" key="11">
    <source>
        <dbReference type="EMBL" id="MEV0708625.1"/>
    </source>
</evidence>
<evidence type="ECO:0000256" key="6">
    <source>
        <dbReference type="ARBA" id="ARBA00023235"/>
    </source>
</evidence>
<name>A0ABV3FT72_9NOCA</name>
<evidence type="ECO:0000256" key="1">
    <source>
        <dbReference type="ARBA" id="ARBA00001946"/>
    </source>
</evidence>
<keyword evidence="7" id="KW-0119">Carbohydrate metabolism</keyword>
<evidence type="ECO:0000313" key="12">
    <source>
        <dbReference type="Proteomes" id="UP001551695"/>
    </source>
</evidence>
<dbReference type="Proteomes" id="UP001551695">
    <property type="component" value="Unassembled WGS sequence"/>
</dbReference>
<evidence type="ECO:0000256" key="8">
    <source>
        <dbReference type="ARBA" id="ARBA00044926"/>
    </source>
</evidence>
<comment type="catalytic activity">
    <reaction evidence="8">
        <text>beta-D-glucose 1-phosphate = beta-D-glucose 6-phosphate</text>
        <dbReference type="Rhea" id="RHEA:20113"/>
        <dbReference type="ChEBI" id="CHEBI:57684"/>
        <dbReference type="ChEBI" id="CHEBI:58247"/>
        <dbReference type="EC" id="5.4.2.6"/>
    </reaction>
</comment>
<dbReference type="RefSeq" id="WP_357783521.1">
    <property type="nucleotide sequence ID" value="NZ_JBFAKC010000005.1"/>
</dbReference>
<dbReference type="PANTHER" id="PTHR46193">
    <property type="entry name" value="6-PHOSPHOGLUCONATE PHOSPHATASE"/>
    <property type="match status" value="1"/>
</dbReference>
<keyword evidence="5" id="KW-0460">Magnesium</keyword>
<comment type="caution">
    <text evidence="11">The sequence shown here is derived from an EMBL/GenBank/DDBJ whole genome shotgun (WGS) entry which is preliminary data.</text>
</comment>
<evidence type="ECO:0000256" key="7">
    <source>
        <dbReference type="ARBA" id="ARBA00023277"/>
    </source>
</evidence>
<comment type="similarity">
    <text evidence="2">Belongs to the HAD-like hydrolase superfamily. CbbY/CbbZ/Gph/YieH family.</text>
</comment>